<dbReference type="InterPro" id="IPR007138">
    <property type="entry name" value="ABM_dom"/>
</dbReference>
<dbReference type="AlphaFoldDB" id="A0A2N5XVQ9"/>
<evidence type="ECO:0000313" key="3">
    <source>
        <dbReference type="Proteomes" id="UP000234881"/>
    </source>
</evidence>
<evidence type="ECO:0000313" key="2">
    <source>
        <dbReference type="EMBL" id="PLW78584.1"/>
    </source>
</evidence>
<dbReference type="GO" id="GO:0005829">
    <property type="term" value="C:cytosol"/>
    <property type="evidence" value="ECO:0007669"/>
    <property type="project" value="TreeGrafter"/>
</dbReference>
<feature type="domain" description="ABM" evidence="1">
    <location>
        <begin position="2"/>
        <end position="92"/>
    </location>
</feature>
<proteinExistence type="predicted"/>
<dbReference type="PROSITE" id="PS51725">
    <property type="entry name" value="ABM"/>
    <property type="match status" value="1"/>
</dbReference>
<dbReference type="Gene3D" id="3.30.70.100">
    <property type="match status" value="1"/>
</dbReference>
<organism evidence="2 3">
    <name type="scientific">Cohaesibacter celericrescens</name>
    <dbReference type="NCBI Taxonomy" id="2067669"/>
    <lineage>
        <taxon>Bacteria</taxon>
        <taxon>Pseudomonadati</taxon>
        <taxon>Pseudomonadota</taxon>
        <taxon>Alphaproteobacteria</taxon>
        <taxon>Hyphomicrobiales</taxon>
        <taxon>Cohaesibacteraceae</taxon>
    </lineage>
</organism>
<evidence type="ECO:0000259" key="1">
    <source>
        <dbReference type="PROSITE" id="PS51725"/>
    </source>
</evidence>
<dbReference type="PANTHER" id="PTHR33336">
    <property type="entry name" value="QUINOL MONOOXYGENASE YGIN-RELATED"/>
    <property type="match status" value="1"/>
</dbReference>
<dbReference type="InterPro" id="IPR011008">
    <property type="entry name" value="Dimeric_a/b-barrel"/>
</dbReference>
<dbReference type="GO" id="GO:0004497">
    <property type="term" value="F:monooxygenase activity"/>
    <property type="evidence" value="ECO:0007669"/>
    <property type="project" value="UniProtKB-KW"/>
</dbReference>
<dbReference type="Pfam" id="PF03992">
    <property type="entry name" value="ABM"/>
    <property type="match status" value="1"/>
</dbReference>
<keyword evidence="2" id="KW-0560">Oxidoreductase</keyword>
<dbReference type="Proteomes" id="UP000234881">
    <property type="component" value="Unassembled WGS sequence"/>
</dbReference>
<reference evidence="2 3" key="1">
    <citation type="submission" date="2018-01" db="EMBL/GenBank/DDBJ databases">
        <title>The draft genome sequence of Cohaesibacter sp. H1304.</title>
        <authorList>
            <person name="Wang N.-N."/>
            <person name="Du Z.-J."/>
        </authorList>
    </citation>
    <scope>NUCLEOTIDE SEQUENCE [LARGE SCALE GENOMIC DNA]</scope>
    <source>
        <strain evidence="2 3">H1304</strain>
    </source>
</reference>
<sequence>MFVVCVTFSIIPEHIRGFRTLVLEQARNTLSTEVDCHQFDVCVNVNEPEKVFLYELYTNPAAFDYHLKTGHFMAFNKTTEMMVLSKTVNTYQQVQ</sequence>
<dbReference type="InterPro" id="IPR050744">
    <property type="entry name" value="AI-2_Isomerase_LsrG"/>
</dbReference>
<dbReference type="EMBL" id="PKUQ01000003">
    <property type="protein sequence ID" value="PLW78584.1"/>
    <property type="molecule type" value="Genomic_DNA"/>
</dbReference>
<gene>
    <name evidence="2" type="ORF">C0081_03745</name>
</gene>
<protein>
    <submittedName>
        <fullName evidence="2">Antibiotic biosynthesis monooxygenase</fullName>
    </submittedName>
</protein>
<accession>A0A2N5XVQ9</accession>
<keyword evidence="3" id="KW-1185">Reference proteome</keyword>
<dbReference type="PANTHER" id="PTHR33336:SF1">
    <property type="entry name" value="(4S)-4-HYDROXY-5-PHOSPHONOOXYPENTANE-2,3-DIONE ISOMERASE"/>
    <property type="match status" value="1"/>
</dbReference>
<dbReference type="SUPFAM" id="SSF54909">
    <property type="entry name" value="Dimeric alpha+beta barrel"/>
    <property type="match status" value="1"/>
</dbReference>
<dbReference type="RefSeq" id="WP_101532477.1">
    <property type="nucleotide sequence ID" value="NZ_JBFHIU010000064.1"/>
</dbReference>
<name>A0A2N5XVQ9_9HYPH</name>
<keyword evidence="2" id="KW-0503">Monooxygenase</keyword>
<comment type="caution">
    <text evidence="2">The sequence shown here is derived from an EMBL/GenBank/DDBJ whole genome shotgun (WGS) entry which is preliminary data.</text>
</comment>
<dbReference type="OrthoDB" id="9812754at2"/>